<dbReference type="Proteomes" id="UP001180556">
    <property type="component" value="Unassembled WGS sequence"/>
</dbReference>
<evidence type="ECO:0000313" key="3">
    <source>
        <dbReference type="Proteomes" id="UP001180556"/>
    </source>
</evidence>
<organism evidence="2 3">
    <name type="scientific">Streptomyces stephensoniae</name>
    <dbReference type="NCBI Taxonomy" id="3375367"/>
    <lineage>
        <taxon>Bacteria</taxon>
        <taxon>Bacillati</taxon>
        <taxon>Actinomycetota</taxon>
        <taxon>Actinomycetes</taxon>
        <taxon>Kitasatosporales</taxon>
        <taxon>Streptomycetaceae</taxon>
        <taxon>Streptomyces</taxon>
    </lineage>
</organism>
<dbReference type="RefSeq" id="WP_311595478.1">
    <property type="nucleotide sequence ID" value="NZ_JAVRFG010000002.1"/>
</dbReference>
<gene>
    <name evidence="2" type="ORF">RM717_02105</name>
</gene>
<evidence type="ECO:0000256" key="1">
    <source>
        <dbReference type="SAM" id="MobiDB-lite"/>
    </source>
</evidence>
<feature type="compositionally biased region" description="Basic and acidic residues" evidence="1">
    <location>
        <begin position="146"/>
        <end position="165"/>
    </location>
</feature>
<name>A0ABU2VVF7_9ACTN</name>
<protein>
    <recommendedName>
        <fullName evidence="4">Phage tail protein</fullName>
    </recommendedName>
</protein>
<accession>A0ABU2VVF7</accession>
<comment type="caution">
    <text evidence="2">The sequence shown here is derived from an EMBL/GenBank/DDBJ whole genome shotgun (WGS) entry which is preliminary data.</text>
</comment>
<evidence type="ECO:0008006" key="4">
    <source>
        <dbReference type="Google" id="ProtNLM"/>
    </source>
</evidence>
<sequence>MNLKQAITGVDARLGTLRNSLSRAGAAMGSVGGGAGKASGALGGLRTAAGNGDTAIGRLRGGLRNADLALGKSGGAADRFRGSLGRLQTSLTRSRTGAGQFRTSLGQADGALGKSRTSADRFRSSLDRLKGSADRARTALRGVKQQSDEVEKSVGRAGKNADKAGRTMGGGLTKGLKGASLAQRGLNLAMAASPFGLIMTLLAPLILQFVKVDKIVAVVQKGFRTGMAAIRSATSAARKAIGPVLRGIGNVLLAPFRGFATAVNVVIGALNRFKVSIPGWVPKFGGKSFSISLPSIPVPRLAQGGVVPARNGGTLALIGEAGESEAVIPLSKLDRMMSPGAGRAQTARLVAAVERLAERPVHVQVDSQTIARAVLAGQRQLARR</sequence>
<reference evidence="3" key="1">
    <citation type="submission" date="2023-07" db="EMBL/GenBank/DDBJ databases">
        <title>30 novel species of actinomycetes from the DSMZ collection.</title>
        <authorList>
            <person name="Nouioui I."/>
        </authorList>
    </citation>
    <scope>NUCLEOTIDE SEQUENCE [LARGE SCALE GENOMIC DNA]</scope>
    <source>
        <strain evidence="3">DSM 40932</strain>
    </source>
</reference>
<proteinExistence type="predicted"/>
<keyword evidence="3" id="KW-1185">Reference proteome</keyword>
<feature type="region of interest" description="Disordered" evidence="1">
    <location>
        <begin position="142"/>
        <end position="169"/>
    </location>
</feature>
<dbReference type="EMBL" id="JAVRFG010000002">
    <property type="protein sequence ID" value="MDT0489299.1"/>
    <property type="molecule type" value="Genomic_DNA"/>
</dbReference>
<evidence type="ECO:0000313" key="2">
    <source>
        <dbReference type="EMBL" id="MDT0489299.1"/>
    </source>
</evidence>